<protein>
    <submittedName>
        <fullName evidence="1">Uncharacterized protein</fullName>
    </submittedName>
</protein>
<evidence type="ECO:0000313" key="1">
    <source>
        <dbReference type="EMBL" id="SNU33031.1"/>
    </source>
</evidence>
<dbReference type="EMBL" id="FZTC01000009">
    <property type="protein sequence ID" value="SNU33031.1"/>
    <property type="molecule type" value="Genomic_DNA"/>
</dbReference>
<dbReference type="AlphaFoldDB" id="A0A285AWG3"/>
<evidence type="ECO:0000313" key="2">
    <source>
        <dbReference type="Proteomes" id="UP000220639"/>
    </source>
</evidence>
<proteinExistence type="predicted"/>
<dbReference type="Proteomes" id="UP000220639">
    <property type="component" value="Unassembled WGS sequence"/>
</dbReference>
<name>A0A285AWG3_9ENTR</name>
<organism evidence="1 2">
    <name type="scientific">Klebsiella grimontii</name>
    <dbReference type="NCBI Taxonomy" id="2058152"/>
    <lineage>
        <taxon>Bacteria</taxon>
        <taxon>Pseudomonadati</taxon>
        <taxon>Pseudomonadota</taxon>
        <taxon>Gammaproteobacteria</taxon>
        <taxon>Enterobacterales</taxon>
        <taxon>Enterobacteriaceae</taxon>
        <taxon>Klebsiella/Raoultella group</taxon>
        <taxon>Klebsiella</taxon>
    </lineage>
</organism>
<sequence>MLYYYQLKNAAYINTLLKIHITFTALSIIACQPSREYSFARL</sequence>
<reference evidence="2" key="1">
    <citation type="submission" date="2017-08" db="EMBL/GenBank/DDBJ databases">
        <authorList>
            <person name="Brisse S."/>
        </authorList>
    </citation>
    <scope>NUCLEOTIDE SEQUENCE [LARGE SCALE GENOMIC DNA]</scope>
    <source>
        <strain evidence="2">06D021</strain>
    </source>
</reference>
<gene>
    <name evidence="1" type="ORF">KOSB73_170129</name>
</gene>
<accession>A0A285AWG3</accession>